<reference evidence="2" key="1">
    <citation type="submission" date="2021-08" db="EMBL/GenBank/DDBJ databases">
        <title>Chromosome-Level Trichoderma cornu-damae using Hi-C Data.</title>
        <authorList>
            <person name="Kim C.S."/>
        </authorList>
    </citation>
    <scope>NUCLEOTIDE SEQUENCE</scope>
    <source>
        <strain evidence="2">KA19-0412C</strain>
    </source>
</reference>
<protein>
    <recommendedName>
        <fullName evidence="1">Methyltransferase type 12 domain-containing protein</fullName>
    </recommendedName>
</protein>
<dbReference type="Proteomes" id="UP000827724">
    <property type="component" value="Unassembled WGS sequence"/>
</dbReference>
<comment type="caution">
    <text evidence="2">The sequence shown here is derived from an EMBL/GenBank/DDBJ whole genome shotgun (WGS) entry which is preliminary data.</text>
</comment>
<proteinExistence type="predicted"/>
<dbReference type="SUPFAM" id="SSF53335">
    <property type="entry name" value="S-adenosyl-L-methionine-dependent methyltransferases"/>
    <property type="match status" value="1"/>
</dbReference>
<dbReference type="InterPro" id="IPR029063">
    <property type="entry name" value="SAM-dependent_MTases_sf"/>
</dbReference>
<dbReference type="Pfam" id="PF08242">
    <property type="entry name" value="Methyltransf_12"/>
    <property type="match status" value="1"/>
</dbReference>
<evidence type="ECO:0000313" key="3">
    <source>
        <dbReference type="Proteomes" id="UP000827724"/>
    </source>
</evidence>
<evidence type="ECO:0000313" key="2">
    <source>
        <dbReference type="EMBL" id="KAH6608550.1"/>
    </source>
</evidence>
<gene>
    <name evidence="2" type="ORF">Trco_001896</name>
</gene>
<accession>A0A9P8QRS4</accession>
<sequence length="280" mass="30679">MPAPPHLGQEALSAWETNAAFWDSGVGEQGNKYWKRLQEPSLRRLLGPSLAKRGCSALELATGNGLCARWLASNGAASIIATDGALGMLEQARKYVDAEAADKVSFGKLDVTDANDFVPFVEKAAEIGGFDIVLMNMAIMDVATLDPLADALPKLLNKDGVFVATMLHPVFFTSTYSRNIEITFNPLTGDQEIIRSKVIREYLDVKPSKGVFVVGQETPQYYFHRPLHELLGVFFQRGLAMDALEEPSFTEEDAVPGRLEATANFPQLPALMSFRLKRAA</sequence>
<keyword evidence="3" id="KW-1185">Reference proteome</keyword>
<dbReference type="CDD" id="cd02440">
    <property type="entry name" value="AdoMet_MTases"/>
    <property type="match status" value="1"/>
</dbReference>
<feature type="domain" description="Methyltransferase type 12" evidence="1">
    <location>
        <begin position="58"/>
        <end position="162"/>
    </location>
</feature>
<dbReference type="InterPro" id="IPR013217">
    <property type="entry name" value="Methyltransf_12"/>
</dbReference>
<dbReference type="AlphaFoldDB" id="A0A9P8QRS4"/>
<dbReference type="OrthoDB" id="6329284at2759"/>
<dbReference type="EMBL" id="JAIWOZ010000002">
    <property type="protein sequence ID" value="KAH6608550.1"/>
    <property type="molecule type" value="Genomic_DNA"/>
</dbReference>
<name>A0A9P8QRS4_9HYPO</name>
<organism evidence="2 3">
    <name type="scientific">Trichoderma cornu-damae</name>
    <dbReference type="NCBI Taxonomy" id="654480"/>
    <lineage>
        <taxon>Eukaryota</taxon>
        <taxon>Fungi</taxon>
        <taxon>Dikarya</taxon>
        <taxon>Ascomycota</taxon>
        <taxon>Pezizomycotina</taxon>
        <taxon>Sordariomycetes</taxon>
        <taxon>Hypocreomycetidae</taxon>
        <taxon>Hypocreales</taxon>
        <taxon>Hypocreaceae</taxon>
        <taxon>Trichoderma</taxon>
    </lineage>
</organism>
<evidence type="ECO:0000259" key="1">
    <source>
        <dbReference type="Pfam" id="PF08242"/>
    </source>
</evidence>
<dbReference type="Gene3D" id="3.40.50.150">
    <property type="entry name" value="Vaccinia Virus protein VP39"/>
    <property type="match status" value="1"/>
</dbReference>